<accession>A0AC61U1J1</accession>
<organism evidence="1 2">
    <name type="scientific">Janibacter limosus</name>
    <dbReference type="NCBI Taxonomy" id="53458"/>
    <lineage>
        <taxon>Bacteria</taxon>
        <taxon>Bacillati</taxon>
        <taxon>Actinomycetota</taxon>
        <taxon>Actinomycetes</taxon>
        <taxon>Micrococcales</taxon>
        <taxon>Intrasporangiaceae</taxon>
        <taxon>Janibacter</taxon>
    </lineage>
</organism>
<proteinExistence type="predicted"/>
<reference evidence="1" key="1">
    <citation type="submission" date="2021-11" db="EMBL/GenBank/DDBJ databases">
        <title>Study of the species diversity of bacterial strains isolated from a unique natural object - Shulgan-Tash cave (Bashkiria).</title>
        <authorList>
            <person name="Sazanova A.L."/>
            <person name="Chirak E.R."/>
            <person name="Safronova V.I."/>
        </authorList>
    </citation>
    <scope>NUCLEOTIDE SEQUENCE</scope>
    <source>
        <strain evidence="1">P1</strain>
    </source>
</reference>
<evidence type="ECO:0000313" key="2">
    <source>
        <dbReference type="Proteomes" id="UP001059663"/>
    </source>
</evidence>
<protein>
    <submittedName>
        <fullName evidence="1">Uncharacterized protein</fullName>
    </submittedName>
</protein>
<gene>
    <name evidence="1" type="ORF">LP422_14325</name>
</gene>
<sequence length="46" mass="4644">MTDRLESGEGQRWGAPVDAPSGEATGDDSGEDVDATEQPAAVTVPA</sequence>
<dbReference type="Proteomes" id="UP001059663">
    <property type="component" value="Chromosome"/>
</dbReference>
<name>A0AC61U1J1_9MICO</name>
<evidence type="ECO:0000313" key="1">
    <source>
        <dbReference type="EMBL" id="UUZ43884.1"/>
    </source>
</evidence>
<dbReference type="EMBL" id="CP087977">
    <property type="protein sequence ID" value="UUZ43884.1"/>
    <property type="molecule type" value="Genomic_DNA"/>
</dbReference>